<proteinExistence type="predicted"/>
<sequence>MLITAEQRTELQSLIELAAHGRALRHEHDNPTQAAALNDLVASHKELEAKKTEAAEVVEKFRTEVSEHAGAIEAQNVQIKKKTNELNDGTGLTSRDLVNLQGEIAGHEERVAELEEAELGSMEELESAEAALSDVESSLAEVIASGRATQTAIKDRKAELAAELEANGASAQKLKSDLPEALVRQFDSNVAQGGPGAAILNGPNCQACGQEISGMAWKSMLLEDPNQTYECEECEAVLLRKS</sequence>
<organism evidence="3 4">
    <name type="scientific">Brevibacterium aurantiacum</name>
    <dbReference type="NCBI Taxonomy" id="273384"/>
    <lineage>
        <taxon>Bacteria</taxon>
        <taxon>Bacillati</taxon>
        <taxon>Actinomycetota</taxon>
        <taxon>Actinomycetes</taxon>
        <taxon>Micrococcales</taxon>
        <taxon>Brevibacteriaceae</taxon>
        <taxon>Brevibacterium</taxon>
    </lineage>
</organism>
<dbReference type="Proteomes" id="UP000217720">
    <property type="component" value="Unassembled WGS sequence"/>
</dbReference>
<comment type="caution">
    <text evidence="3">The sequence shown here is derived from an EMBL/GenBank/DDBJ whole genome shotgun (WGS) entry which is preliminary data.</text>
</comment>
<keyword evidence="1" id="KW-0175">Coiled coil</keyword>
<evidence type="ECO:0000259" key="2">
    <source>
        <dbReference type="Pfam" id="PF24481"/>
    </source>
</evidence>
<dbReference type="RefSeq" id="WP_096160695.1">
    <property type="nucleotide sequence ID" value="NZ_JABUYC010000001.1"/>
</dbReference>
<evidence type="ECO:0000313" key="4">
    <source>
        <dbReference type="Proteomes" id="UP000217720"/>
    </source>
</evidence>
<accession>A0A2A3ZD03</accession>
<gene>
    <name evidence="3" type="ORF">CIK62_11360</name>
</gene>
<reference evidence="3 4" key="1">
    <citation type="journal article" date="2017" name="Elife">
        <title>Extensive horizontal gene transfer in cheese-associated bacteria.</title>
        <authorList>
            <person name="Bonham K.S."/>
            <person name="Wolfe B.E."/>
            <person name="Dutton R.J."/>
        </authorList>
    </citation>
    <scope>NUCLEOTIDE SEQUENCE [LARGE SCALE GENOMIC DNA]</scope>
    <source>
        <strain evidence="3 4">900_6</strain>
    </source>
</reference>
<dbReference type="EMBL" id="NRGO01000014">
    <property type="protein sequence ID" value="PCC49458.1"/>
    <property type="molecule type" value="Genomic_DNA"/>
</dbReference>
<name>A0A2A3ZD03_BREAU</name>
<dbReference type="Pfam" id="PF24481">
    <property type="entry name" value="CT398_CC"/>
    <property type="match status" value="1"/>
</dbReference>
<feature type="coiled-coil region" evidence="1">
    <location>
        <begin position="97"/>
        <end position="131"/>
    </location>
</feature>
<evidence type="ECO:0000256" key="1">
    <source>
        <dbReference type="SAM" id="Coils"/>
    </source>
</evidence>
<evidence type="ECO:0000313" key="3">
    <source>
        <dbReference type="EMBL" id="PCC49458.1"/>
    </source>
</evidence>
<protein>
    <recommendedName>
        <fullName evidence="2">CT398-like coiled coil hairpin domain-containing protein</fullName>
    </recommendedName>
</protein>
<dbReference type="InterPro" id="IPR056003">
    <property type="entry name" value="CT398_CC_hairpin"/>
</dbReference>
<dbReference type="Gene3D" id="1.10.287.1490">
    <property type="match status" value="1"/>
</dbReference>
<dbReference type="AlphaFoldDB" id="A0A2A3ZD03"/>
<feature type="domain" description="CT398-like coiled coil hairpin" evidence="2">
    <location>
        <begin position="23"/>
        <end position="193"/>
    </location>
</feature>